<evidence type="ECO:0000256" key="2">
    <source>
        <dbReference type="SAM" id="SignalP"/>
    </source>
</evidence>
<feature type="domain" description="ShKT" evidence="3">
    <location>
        <begin position="114"/>
        <end position="152"/>
    </location>
</feature>
<dbReference type="PROSITE" id="PS51670">
    <property type="entry name" value="SHKT"/>
    <property type="match status" value="2"/>
</dbReference>
<proteinExistence type="predicted"/>
<dbReference type="InterPro" id="IPR003582">
    <property type="entry name" value="ShKT_dom"/>
</dbReference>
<reference evidence="4" key="2">
    <citation type="submission" date="2022-06" db="UniProtKB">
        <authorList>
            <consortium name="EnsemblMetazoa"/>
        </authorList>
    </citation>
    <scope>IDENTIFICATION</scope>
    <source>
        <strain evidence="4">DF5081</strain>
    </source>
</reference>
<dbReference type="Pfam" id="PF01549">
    <property type="entry name" value="ShK"/>
    <property type="match status" value="4"/>
</dbReference>
<accession>A0A8R1DZL3</accession>
<dbReference type="SMART" id="SM00254">
    <property type="entry name" value="ShKT"/>
    <property type="match status" value="4"/>
</dbReference>
<feature type="domain" description="ShKT" evidence="3">
    <location>
        <begin position="214"/>
        <end position="255"/>
    </location>
</feature>
<name>A0A8R1DZL3_CAEJA</name>
<feature type="chain" id="PRO_5035747678" description="ShKT domain-containing protein" evidence="2">
    <location>
        <begin position="19"/>
        <end position="255"/>
    </location>
</feature>
<evidence type="ECO:0000313" key="5">
    <source>
        <dbReference type="Proteomes" id="UP000005237"/>
    </source>
</evidence>
<dbReference type="EnsemblMetazoa" id="CJA16838.1">
    <property type="protein sequence ID" value="CJA16838.1"/>
    <property type="gene ID" value="WBGene00136042"/>
</dbReference>
<dbReference type="FunFam" id="1.10.10.1940:FF:000007">
    <property type="entry name" value="PHAryngeal gland Toxin-related"/>
    <property type="match status" value="1"/>
</dbReference>
<dbReference type="Gene3D" id="1.10.10.1940">
    <property type="match status" value="2"/>
</dbReference>
<sequence>MFHIFFVVLALVAPQASATISGEYNCTTFNGTAFVYTPAAVACSNAISDASCQVLYPASNTLYPAAGNDADRPFACYSTATATPAPVVPDMRAAALKNCPKTCGLCCKTEAYDCPNVQFPRLNCQTITNAQCQSSQWRTIIAQDCPSACGFCNQGGCVDGVVDCANDPSICQTVGMQDFVNQYCQRTCARCASTTRASSASASSSSPNTGSGSCTSYIADSSSACASWATNGFCTNTFYTVAQRKSYCATTCKLC</sequence>
<organism evidence="4 5">
    <name type="scientific">Caenorhabditis japonica</name>
    <dbReference type="NCBI Taxonomy" id="281687"/>
    <lineage>
        <taxon>Eukaryota</taxon>
        <taxon>Metazoa</taxon>
        <taxon>Ecdysozoa</taxon>
        <taxon>Nematoda</taxon>
        <taxon>Chromadorea</taxon>
        <taxon>Rhabditida</taxon>
        <taxon>Rhabditina</taxon>
        <taxon>Rhabditomorpha</taxon>
        <taxon>Rhabditoidea</taxon>
        <taxon>Rhabditidae</taxon>
        <taxon>Peloderinae</taxon>
        <taxon>Caenorhabditis</taxon>
    </lineage>
</organism>
<evidence type="ECO:0000313" key="4">
    <source>
        <dbReference type="EnsemblMetazoa" id="CJA16838.1"/>
    </source>
</evidence>
<dbReference type="OMA" id="VACANDI"/>
<feature type="signal peptide" evidence="2">
    <location>
        <begin position="1"/>
        <end position="18"/>
    </location>
</feature>
<keyword evidence="5" id="KW-1185">Reference proteome</keyword>
<dbReference type="Proteomes" id="UP000005237">
    <property type="component" value="Unassembled WGS sequence"/>
</dbReference>
<dbReference type="PANTHER" id="PTHR21724:SF93">
    <property type="entry name" value="SHKT DOMAIN-CONTAINING PROTEIN"/>
    <property type="match status" value="1"/>
</dbReference>
<comment type="caution">
    <text evidence="1">Lacks conserved residue(s) required for the propagation of feature annotation.</text>
</comment>
<evidence type="ECO:0000256" key="1">
    <source>
        <dbReference type="PROSITE-ProRule" id="PRU01005"/>
    </source>
</evidence>
<dbReference type="PANTHER" id="PTHR21724">
    <property type="entry name" value="SHKT DOMAIN-CONTAINING PROTEIN"/>
    <property type="match status" value="1"/>
</dbReference>
<protein>
    <recommendedName>
        <fullName evidence="3">ShKT domain-containing protein</fullName>
    </recommendedName>
</protein>
<evidence type="ECO:0000259" key="3">
    <source>
        <dbReference type="PROSITE" id="PS51670"/>
    </source>
</evidence>
<dbReference type="AlphaFoldDB" id="A0A8R1DZL3"/>
<reference evidence="5" key="1">
    <citation type="submission" date="2010-08" db="EMBL/GenBank/DDBJ databases">
        <authorList>
            <consortium name="Caenorhabditis japonica Sequencing Consortium"/>
            <person name="Wilson R.K."/>
        </authorList>
    </citation>
    <scope>NUCLEOTIDE SEQUENCE [LARGE SCALE GENOMIC DNA]</scope>
    <source>
        <strain evidence="5">DF5081</strain>
    </source>
</reference>
<keyword evidence="2" id="KW-0732">Signal</keyword>